<reference evidence="3" key="2">
    <citation type="submission" date="2021-01" db="EMBL/GenBank/DDBJ databases">
        <authorList>
            <person name="Schikora-Tamarit M.A."/>
        </authorList>
    </citation>
    <scope>NUCLEOTIDE SEQUENCE</scope>
    <source>
        <strain evidence="3">CBS6075</strain>
    </source>
</reference>
<dbReference type="AlphaFoldDB" id="A0A9P8T7V0"/>
<dbReference type="GO" id="GO:0015031">
    <property type="term" value="P:protein transport"/>
    <property type="evidence" value="ECO:0007669"/>
    <property type="project" value="UniProtKB-KW"/>
</dbReference>
<keyword evidence="1" id="KW-0813">Transport</keyword>
<feature type="domain" description="GPI inositol-deacylase PGAP1-like alpha/beta" evidence="2">
    <location>
        <begin position="79"/>
        <end position="149"/>
    </location>
</feature>
<dbReference type="PANTHER" id="PTHR11440">
    <property type="entry name" value="LECITHIN-CHOLESTEROL ACYLTRANSFERASE-RELATED"/>
    <property type="match status" value="1"/>
</dbReference>
<keyword evidence="1" id="KW-0653">Protein transport</keyword>
<dbReference type="GeneID" id="70234276"/>
<keyword evidence="4" id="KW-1185">Reference proteome</keyword>
<comment type="function">
    <text evidence="1">Involved in inositol deacylation of GPI-anchored proteins which plays important roles in the quality control and ER-associated degradation of GPI-anchored proteins.</text>
</comment>
<proteinExistence type="inferred from homology"/>
<dbReference type="SUPFAM" id="SSF53474">
    <property type="entry name" value="alpha/beta-Hydrolases"/>
    <property type="match status" value="1"/>
</dbReference>
<dbReference type="Pfam" id="PF07819">
    <property type="entry name" value="PGAP1"/>
    <property type="match status" value="1"/>
</dbReference>
<dbReference type="EC" id="3.1.-.-" evidence="1"/>
<evidence type="ECO:0000256" key="1">
    <source>
        <dbReference type="RuleBase" id="RU365011"/>
    </source>
</evidence>
<dbReference type="OrthoDB" id="5592486at2759"/>
<accession>A0A9P8T7V0</accession>
<name>A0A9P8T7V0_9ASCO</name>
<reference evidence="3" key="1">
    <citation type="journal article" date="2021" name="Open Biol.">
        <title>Shared evolutionary footprints suggest mitochondrial oxidative damage underlies multiple complex I losses in fungi.</title>
        <authorList>
            <person name="Schikora-Tamarit M.A."/>
            <person name="Marcet-Houben M."/>
            <person name="Nosek J."/>
            <person name="Gabaldon T."/>
        </authorList>
    </citation>
    <scope>NUCLEOTIDE SEQUENCE</scope>
    <source>
        <strain evidence="3">CBS6075</strain>
    </source>
</reference>
<comment type="subcellular location">
    <subcellularLocation>
        <location evidence="1">Endoplasmic reticulum membrane</location>
    </subcellularLocation>
</comment>
<comment type="caution">
    <text evidence="3">The sequence shown here is derived from an EMBL/GenBank/DDBJ whole genome shotgun (WGS) entry which is preliminary data.</text>
</comment>
<dbReference type="GO" id="GO:0005789">
    <property type="term" value="C:endoplasmic reticulum membrane"/>
    <property type="evidence" value="ECO:0007669"/>
    <property type="project" value="UniProtKB-SubCell"/>
</dbReference>
<dbReference type="InterPro" id="IPR012908">
    <property type="entry name" value="PGAP1-ab_dom-like"/>
</dbReference>
<protein>
    <recommendedName>
        <fullName evidence="1">GPI inositol-deacylase</fullName>
        <ecNumber evidence="1">3.1.-.-</ecNumber>
    </recommendedName>
</protein>
<dbReference type="RefSeq" id="XP_046062969.1">
    <property type="nucleotide sequence ID" value="XM_046203166.1"/>
</dbReference>
<gene>
    <name evidence="3" type="ORF">OGAPHI_002309</name>
</gene>
<evidence type="ECO:0000313" key="4">
    <source>
        <dbReference type="Proteomes" id="UP000769157"/>
    </source>
</evidence>
<sequence>MPQNPIVLCHGFSGFDSLIALPTVQLFHWAQKSPTTTQHIAQEATTKIEVFEYWHGIRRELLSRGCRVLAAKVPPFATIETRSEILNKFIQQKVEARFPNASEPVKVNLIAHSMGGLDCRYLISAFEQRNFQVVSLTTVSTPHRGSYAANRIIELFPFKVIDTVFPSIRELTLENCARLNKEIQDDPNVKYFSYGASFKPNIFNVFYPTWKMVYPKEGPNDGLVSLESAQWGDYLGHMENVDHLDLINWMNLSKRVKNLAGIGTFNPIALYLDIADNLAKQGL</sequence>
<dbReference type="GO" id="GO:0016788">
    <property type="term" value="F:hydrolase activity, acting on ester bonds"/>
    <property type="evidence" value="ECO:0007669"/>
    <property type="project" value="InterPro"/>
</dbReference>
<dbReference type="InterPro" id="IPR029058">
    <property type="entry name" value="AB_hydrolase_fold"/>
</dbReference>
<keyword evidence="1" id="KW-0472">Membrane</keyword>
<dbReference type="Proteomes" id="UP000769157">
    <property type="component" value="Unassembled WGS sequence"/>
</dbReference>
<evidence type="ECO:0000259" key="2">
    <source>
        <dbReference type="Pfam" id="PF07819"/>
    </source>
</evidence>
<dbReference type="EMBL" id="JAEUBE010000158">
    <property type="protein sequence ID" value="KAH3668555.1"/>
    <property type="molecule type" value="Genomic_DNA"/>
</dbReference>
<dbReference type="Gene3D" id="3.40.50.1820">
    <property type="entry name" value="alpha/beta hydrolase"/>
    <property type="match status" value="1"/>
</dbReference>
<keyword evidence="1" id="KW-0256">Endoplasmic reticulum</keyword>
<organism evidence="3 4">
    <name type="scientific">Ogataea philodendri</name>
    <dbReference type="NCBI Taxonomy" id="1378263"/>
    <lineage>
        <taxon>Eukaryota</taxon>
        <taxon>Fungi</taxon>
        <taxon>Dikarya</taxon>
        <taxon>Ascomycota</taxon>
        <taxon>Saccharomycotina</taxon>
        <taxon>Pichiomycetes</taxon>
        <taxon>Pichiales</taxon>
        <taxon>Pichiaceae</taxon>
        <taxon>Ogataea</taxon>
    </lineage>
</organism>
<evidence type="ECO:0000313" key="3">
    <source>
        <dbReference type="EMBL" id="KAH3668555.1"/>
    </source>
</evidence>
<keyword evidence="1" id="KW-0378">Hydrolase</keyword>
<comment type="similarity">
    <text evidence="1">Belongs to the GPI inositol-deacylase family.</text>
</comment>